<feature type="compositionally biased region" description="Low complexity" evidence="1">
    <location>
        <begin position="75"/>
        <end position="91"/>
    </location>
</feature>
<evidence type="ECO:0000256" key="1">
    <source>
        <dbReference type="SAM" id="MobiDB-lite"/>
    </source>
</evidence>
<evidence type="ECO:0000313" key="3">
    <source>
        <dbReference type="Proteomes" id="UP001165083"/>
    </source>
</evidence>
<comment type="caution">
    <text evidence="2">The sequence shown here is derived from an EMBL/GenBank/DDBJ whole genome shotgun (WGS) entry which is preliminary data.</text>
</comment>
<sequence>MRQQGIVPFNERHADPQFYDRDKHQLTLTTLSTSSAASSVPSKASSPCSAARASSAVTAPLHAGRGGGATDAENGSLANADSSISSASSGGCEPPASN</sequence>
<reference evidence="2" key="1">
    <citation type="submission" date="2023-04" db="EMBL/GenBank/DDBJ databases">
        <title>Phytophthora lilii NBRC 32176.</title>
        <authorList>
            <person name="Ichikawa N."/>
            <person name="Sato H."/>
            <person name="Tonouchi N."/>
        </authorList>
    </citation>
    <scope>NUCLEOTIDE SEQUENCE</scope>
    <source>
        <strain evidence="2">NBRC 32176</strain>
    </source>
</reference>
<feature type="compositionally biased region" description="Low complexity" evidence="1">
    <location>
        <begin position="32"/>
        <end position="56"/>
    </location>
</feature>
<dbReference type="EMBL" id="BSXW01001252">
    <property type="protein sequence ID" value="GMF35151.1"/>
    <property type="molecule type" value="Genomic_DNA"/>
</dbReference>
<feature type="region of interest" description="Disordered" evidence="1">
    <location>
        <begin position="32"/>
        <end position="98"/>
    </location>
</feature>
<dbReference type="AlphaFoldDB" id="A0A9W6XB75"/>
<organism evidence="2 3">
    <name type="scientific">Phytophthora lilii</name>
    <dbReference type="NCBI Taxonomy" id="2077276"/>
    <lineage>
        <taxon>Eukaryota</taxon>
        <taxon>Sar</taxon>
        <taxon>Stramenopiles</taxon>
        <taxon>Oomycota</taxon>
        <taxon>Peronosporomycetes</taxon>
        <taxon>Peronosporales</taxon>
        <taxon>Peronosporaceae</taxon>
        <taxon>Phytophthora</taxon>
    </lineage>
</organism>
<dbReference type="Proteomes" id="UP001165083">
    <property type="component" value="Unassembled WGS sequence"/>
</dbReference>
<name>A0A9W6XB75_9STRA</name>
<keyword evidence="3" id="KW-1185">Reference proteome</keyword>
<protein>
    <submittedName>
        <fullName evidence="2">Unnamed protein product</fullName>
    </submittedName>
</protein>
<proteinExistence type="predicted"/>
<evidence type="ECO:0000313" key="2">
    <source>
        <dbReference type="EMBL" id="GMF35151.1"/>
    </source>
</evidence>
<accession>A0A9W6XB75</accession>
<gene>
    <name evidence="2" type="ORF">Plil01_001494200</name>
</gene>